<dbReference type="RefSeq" id="WP_237183345.1">
    <property type="nucleotide sequence ID" value="NZ_CP015584.1"/>
</dbReference>
<evidence type="ECO:0000256" key="2">
    <source>
        <dbReference type="ARBA" id="ARBA00022729"/>
    </source>
</evidence>
<protein>
    <submittedName>
        <fullName evidence="5">ABC transporter substrate-binding protein</fullName>
    </submittedName>
</protein>
<dbReference type="SUPFAM" id="SSF53822">
    <property type="entry name" value="Periplasmic binding protein-like I"/>
    <property type="match status" value="1"/>
</dbReference>
<proteinExistence type="inferred from homology"/>
<accession>A0ABU3MIW2</accession>
<dbReference type="Gene3D" id="3.40.50.2300">
    <property type="match status" value="2"/>
</dbReference>
<dbReference type="InterPro" id="IPR028081">
    <property type="entry name" value="Leu-bd"/>
</dbReference>
<dbReference type="PANTHER" id="PTHR30483:SF6">
    <property type="entry name" value="PERIPLASMIC BINDING PROTEIN OF ABC TRANSPORTER FOR NATURAL AMINO ACIDS"/>
    <property type="match status" value="1"/>
</dbReference>
<keyword evidence="3" id="KW-0813">Transport</keyword>
<evidence type="ECO:0000313" key="5">
    <source>
        <dbReference type="EMBL" id="MDT8332761.1"/>
    </source>
</evidence>
<dbReference type="Pfam" id="PF13458">
    <property type="entry name" value="Peripla_BP_6"/>
    <property type="match status" value="1"/>
</dbReference>
<keyword evidence="2" id="KW-0732">Signal</keyword>
<dbReference type="EMBL" id="JAVVDO010000035">
    <property type="protein sequence ID" value="MDT8332761.1"/>
    <property type="molecule type" value="Genomic_DNA"/>
</dbReference>
<evidence type="ECO:0000259" key="4">
    <source>
        <dbReference type="Pfam" id="PF13458"/>
    </source>
</evidence>
<sequence length="412" mass="44466">MITTAVLDCDGKFKIKQDKIGDGSGMHRRTVLGGLSTAALWSARARAQTEEPVRVGLVIPLTGPFQTNGRQIEAGIKTFIDAHGDRFAGRQVQIITRDDAGVADNALRLSQELVTRERVHILMGYGNTPSAVGAAQISARGKVPQVILVAATSSIMDRSPYMVRVAQTIPQIASTIGIWTARQGVRKVVTLVSDYGPGLDAEEWFSRMLEGAGGQISAKLRAPLVSPDFAPFLQRAADANPEAVFVFVPTGVGSIFIRQFVERGLDRSGVRIIAMSDVTDDDLLNNMGDAALGVISGGPYATHHQSEENRTFVARFRRLNPGMRPNVVGVSAWDGMTLLKRALEATNGRSGGDALLAAMKGQSWESPRGPVTVDAGSRDIVQNIYMRKVERVDGELHNVEFETIPAVRDPAR</sequence>
<dbReference type="InterPro" id="IPR051010">
    <property type="entry name" value="BCAA_transport"/>
</dbReference>
<evidence type="ECO:0000256" key="3">
    <source>
        <dbReference type="ARBA" id="ARBA00022970"/>
    </source>
</evidence>
<keyword evidence="6" id="KW-1185">Reference proteome</keyword>
<name>A0ABU3MIW2_9PROT</name>
<comment type="similarity">
    <text evidence="1">Belongs to the leucine-binding protein family.</text>
</comment>
<gene>
    <name evidence="5" type="ORF">RQ831_17025</name>
</gene>
<reference evidence="5 6" key="1">
    <citation type="journal article" date="2019" name="Microb. Pathog.">
        <title>Comparison of VITEK 2, MALDI-TOF MS, 16S rRNA gene sequencing, and whole-genome sequencing for identification of Roseomonas mucosa.</title>
        <authorList>
            <person name="Rudolph W.W."/>
            <person name="Gunzer F."/>
            <person name="Trauth M."/>
            <person name="Bunk B."/>
            <person name="Bigge R."/>
            <person name="Schrottner P."/>
        </authorList>
    </citation>
    <scope>NUCLEOTIDE SEQUENCE [LARGE SCALE GENOMIC DNA]</scope>
    <source>
        <strain evidence="5 6">DSM 103800</strain>
    </source>
</reference>
<evidence type="ECO:0000313" key="6">
    <source>
        <dbReference type="Proteomes" id="UP001258945"/>
    </source>
</evidence>
<evidence type="ECO:0000256" key="1">
    <source>
        <dbReference type="ARBA" id="ARBA00010062"/>
    </source>
</evidence>
<dbReference type="InterPro" id="IPR028082">
    <property type="entry name" value="Peripla_BP_I"/>
</dbReference>
<dbReference type="Proteomes" id="UP001258945">
    <property type="component" value="Unassembled WGS sequence"/>
</dbReference>
<comment type="caution">
    <text evidence="5">The sequence shown here is derived from an EMBL/GenBank/DDBJ whole genome shotgun (WGS) entry which is preliminary data.</text>
</comment>
<keyword evidence="3" id="KW-0029">Amino-acid transport</keyword>
<feature type="domain" description="Leucine-binding protein" evidence="4">
    <location>
        <begin position="52"/>
        <end position="390"/>
    </location>
</feature>
<dbReference type="PANTHER" id="PTHR30483">
    <property type="entry name" value="LEUCINE-SPECIFIC-BINDING PROTEIN"/>
    <property type="match status" value="1"/>
</dbReference>
<organism evidence="5 6">
    <name type="scientific">Roseomonas gilardii</name>
    <dbReference type="NCBI Taxonomy" id="257708"/>
    <lineage>
        <taxon>Bacteria</taxon>
        <taxon>Pseudomonadati</taxon>
        <taxon>Pseudomonadota</taxon>
        <taxon>Alphaproteobacteria</taxon>
        <taxon>Acetobacterales</taxon>
        <taxon>Roseomonadaceae</taxon>
        <taxon>Roseomonas</taxon>
    </lineage>
</organism>